<dbReference type="STRING" id="671065.MetMK1DRAFT_00014910"/>
<dbReference type="Proteomes" id="UP000003980">
    <property type="component" value="Unassembled WGS sequence"/>
</dbReference>
<organism evidence="2 3">
    <name type="scientific">Metallosphaera yellowstonensis MK1</name>
    <dbReference type="NCBI Taxonomy" id="671065"/>
    <lineage>
        <taxon>Archaea</taxon>
        <taxon>Thermoproteota</taxon>
        <taxon>Thermoprotei</taxon>
        <taxon>Sulfolobales</taxon>
        <taxon>Sulfolobaceae</taxon>
        <taxon>Metallosphaera</taxon>
    </lineage>
</organism>
<keyword evidence="3" id="KW-1185">Reference proteome</keyword>
<sequence>MININAVTPDVDGFSEKRDGKSKTYGFPQTDDNTPLGGVIPLRGRRGVNGFPRDSG</sequence>
<feature type="region of interest" description="Disordered" evidence="1">
    <location>
        <begin position="1"/>
        <end position="56"/>
    </location>
</feature>
<protein>
    <submittedName>
        <fullName evidence="2">Uncharacterized protein</fullName>
    </submittedName>
</protein>
<accession>H2C4G9</accession>
<name>H2C4G9_9CREN</name>
<proteinExistence type="predicted"/>
<gene>
    <name evidence="2" type="ORF">MetMK1DRAFT_00014910</name>
</gene>
<dbReference type="AlphaFoldDB" id="H2C4G9"/>
<reference evidence="2 3" key="1">
    <citation type="submission" date="2012-01" db="EMBL/GenBank/DDBJ databases">
        <title>Improved High-Quality Draft sequence of Metallosphaera yellowstonensis MK1.</title>
        <authorList>
            <consortium name="US DOE Joint Genome Institute"/>
            <person name="Lucas S."/>
            <person name="Han J."/>
            <person name="Cheng J.-F."/>
            <person name="Goodwin L."/>
            <person name="Pitluck S."/>
            <person name="Peters L."/>
            <person name="Teshima H."/>
            <person name="Detter J.C."/>
            <person name="Han C."/>
            <person name="Tapia R."/>
            <person name="Land M."/>
            <person name="Hauser L."/>
            <person name="Kyrpides N."/>
            <person name="Kozubal M."/>
            <person name="Macur R.E."/>
            <person name="Jay Z."/>
            <person name="Inskeep W."/>
            <person name="Woyke T."/>
        </authorList>
    </citation>
    <scope>NUCLEOTIDE SEQUENCE [LARGE SCALE GENOMIC DNA]</scope>
    <source>
        <strain evidence="2 3">MK1</strain>
    </source>
</reference>
<evidence type="ECO:0000313" key="3">
    <source>
        <dbReference type="Proteomes" id="UP000003980"/>
    </source>
</evidence>
<evidence type="ECO:0000313" key="2">
    <source>
        <dbReference type="EMBL" id="EHP70987.1"/>
    </source>
</evidence>
<dbReference type="HOGENOM" id="CLU_3003211_0_0_2"/>
<dbReference type="EMBL" id="JH597761">
    <property type="protein sequence ID" value="EHP70987.1"/>
    <property type="molecule type" value="Genomic_DNA"/>
</dbReference>
<evidence type="ECO:0000256" key="1">
    <source>
        <dbReference type="SAM" id="MobiDB-lite"/>
    </source>
</evidence>